<dbReference type="AlphaFoldDB" id="A0A1Y1WGI3"/>
<protein>
    <submittedName>
        <fullName evidence="2">Uncharacterized protein</fullName>
    </submittedName>
</protein>
<reference evidence="2 3" key="1">
    <citation type="submission" date="2016-07" db="EMBL/GenBank/DDBJ databases">
        <title>Pervasive Adenine N6-methylation of Active Genes in Fungi.</title>
        <authorList>
            <consortium name="DOE Joint Genome Institute"/>
            <person name="Mondo S.J."/>
            <person name="Dannebaum R.O."/>
            <person name="Kuo R.C."/>
            <person name="Labutti K."/>
            <person name="Haridas S."/>
            <person name="Kuo A."/>
            <person name="Salamov A."/>
            <person name="Ahrendt S.R."/>
            <person name="Lipzen A."/>
            <person name="Sullivan W."/>
            <person name="Andreopoulos W.B."/>
            <person name="Clum A."/>
            <person name="Lindquist E."/>
            <person name="Daum C."/>
            <person name="Ramamoorthy G.K."/>
            <person name="Gryganskyi A."/>
            <person name="Culley D."/>
            <person name="Magnuson J.K."/>
            <person name="James T.Y."/>
            <person name="O'Malley M.A."/>
            <person name="Stajich J.E."/>
            <person name="Spatafora J.W."/>
            <person name="Visel A."/>
            <person name="Grigoriev I.V."/>
        </authorList>
    </citation>
    <scope>NUCLEOTIDE SEQUENCE [LARGE SCALE GENOMIC DNA]</scope>
    <source>
        <strain evidence="2 3">ATCC 12442</strain>
    </source>
</reference>
<sequence length="103" mass="10854">MAAAATAAMATVTSPLCPWVSRGGAAAELDEDEDEDDEDLEPPLCDSLPDDDALLVGAAELLVRDEDCAETHAATAKPTSAVEQIFILGVCGRNPGEYWTRAY</sequence>
<evidence type="ECO:0000313" key="3">
    <source>
        <dbReference type="Proteomes" id="UP000193922"/>
    </source>
</evidence>
<keyword evidence="3" id="KW-1185">Reference proteome</keyword>
<feature type="compositionally biased region" description="Acidic residues" evidence="1">
    <location>
        <begin position="28"/>
        <end position="41"/>
    </location>
</feature>
<dbReference type="EMBL" id="MCFD01000002">
    <property type="protein sequence ID" value="ORX72660.1"/>
    <property type="molecule type" value="Genomic_DNA"/>
</dbReference>
<organism evidence="2 3">
    <name type="scientific">Linderina pennispora</name>
    <dbReference type="NCBI Taxonomy" id="61395"/>
    <lineage>
        <taxon>Eukaryota</taxon>
        <taxon>Fungi</taxon>
        <taxon>Fungi incertae sedis</taxon>
        <taxon>Zoopagomycota</taxon>
        <taxon>Kickxellomycotina</taxon>
        <taxon>Kickxellomycetes</taxon>
        <taxon>Kickxellales</taxon>
        <taxon>Kickxellaceae</taxon>
        <taxon>Linderina</taxon>
    </lineage>
</organism>
<proteinExistence type="predicted"/>
<dbReference type="Proteomes" id="UP000193922">
    <property type="component" value="Unassembled WGS sequence"/>
</dbReference>
<accession>A0A1Y1WGI3</accession>
<feature type="region of interest" description="Disordered" evidence="1">
    <location>
        <begin position="25"/>
        <end position="47"/>
    </location>
</feature>
<gene>
    <name evidence="2" type="ORF">DL89DRAFT_264869</name>
</gene>
<evidence type="ECO:0000313" key="2">
    <source>
        <dbReference type="EMBL" id="ORX72660.1"/>
    </source>
</evidence>
<dbReference type="RefSeq" id="XP_040746000.1">
    <property type="nucleotide sequence ID" value="XM_040886415.1"/>
</dbReference>
<evidence type="ECO:0000256" key="1">
    <source>
        <dbReference type="SAM" id="MobiDB-lite"/>
    </source>
</evidence>
<name>A0A1Y1WGI3_9FUNG</name>
<comment type="caution">
    <text evidence="2">The sequence shown here is derived from an EMBL/GenBank/DDBJ whole genome shotgun (WGS) entry which is preliminary data.</text>
</comment>
<dbReference type="GeneID" id="63803063"/>